<gene>
    <name evidence="2" type="ORF">JD82_00021</name>
</gene>
<feature type="compositionally biased region" description="Low complexity" evidence="1">
    <location>
        <begin position="99"/>
        <end position="121"/>
    </location>
</feature>
<name>A0A660C4D2_9PSEU</name>
<dbReference type="Proteomes" id="UP000317303">
    <property type="component" value="Unassembled WGS sequence"/>
</dbReference>
<sequence>MVQPITAVYVREEEDYTVTVAGLGKEFSDTAPGIIAARDRADQLIEKIAPRTGSDEDPTVVHLLNGSALEFTSAYMTARLSKTDVPQDEADTEERAATEDTTTAEDTAAEDTATAEAAETSDVAEHEAAETGDVAEDSQDTDDAAVTEAAEDSEVTEESAESDVTEDAEAEVTAEATDDTEVAEVAEVAEDTDDAAQDLAGEGAAAAQDNVPGSAVPRKELATSPAEAVKETAEKDGSKAYAAAGGGRTAAAG</sequence>
<dbReference type="EMBL" id="VLJV01000001">
    <property type="protein sequence ID" value="TWH18206.1"/>
    <property type="molecule type" value="Genomic_DNA"/>
</dbReference>
<dbReference type="AlphaFoldDB" id="A0A660C4D2"/>
<evidence type="ECO:0000256" key="1">
    <source>
        <dbReference type="SAM" id="MobiDB-lite"/>
    </source>
</evidence>
<feature type="region of interest" description="Disordered" evidence="1">
    <location>
        <begin position="82"/>
        <end position="181"/>
    </location>
</feature>
<organism evidence="2 3">
    <name type="scientific">Prauserella rugosa</name>
    <dbReference type="NCBI Taxonomy" id="43354"/>
    <lineage>
        <taxon>Bacteria</taxon>
        <taxon>Bacillati</taxon>
        <taxon>Actinomycetota</taxon>
        <taxon>Actinomycetes</taxon>
        <taxon>Pseudonocardiales</taxon>
        <taxon>Pseudonocardiaceae</taxon>
        <taxon>Prauserella</taxon>
    </lineage>
</organism>
<feature type="compositionally biased region" description="Gly residues" evidence="1">
    <location>
        <begin position="244"/>
        <end position="253"/>
    </location>
</feature>
<comment type="caution">
    <text evidence="2">The sequence shown here is derived from an EMBL/GenBank/DDBJ whole genome shotgun (WGS) entry which is preliminary data.</text>
</comment>
<feature type="compositionally biased region" description="Basic and acidic residues" evidence="1">
    <location>
        <begin position="228"/>
        <end position="238"/>
    </location>
</feature>
<feature type="compositionally biased region" description="Acidic residues" evidence="1">
    <location>
        <begin position="133"/>
        <end position="181"/>
    </location>
</feature>
<feature type="region of interest" description="Disordered" evidence="1">
    <location>
        <begin position="201"/>
        <end position="253"/>
    </location>
</feature>
<dbReference type="RefSeq" id="WP_051758112.1">
    <property type="nucleotide sequence ID" value="NZ_JOIJ01000029.1"/>
</dbReference>
<reference evidence="2 3" key="1">
    <citation type="submission" date="2019-07" db="EMBL/GenBank/DDBJ databases">
        <title>R&amp;d 2014.</title>
        <authorList>
            <person name="Klenk H.-P."/>
        </authorList>
    </citation>
    <scope>NUCLEOTIDE SEQUENCE [LARGE SCALE GENOMIC DNA]</scope>
    <source>
        <strain evidence="2 3">DSM 43194</strain>
    </source>
</reference>
<evidence type="ECO:0000313" key="2">
    <source>
        <dbReference type="EMBL" id="TWH18206.1"/>
    </source>
</evidence>
<evidence type="ECO:0000313" key="3">
    <source>
        <dbReference type="Proteomes" id="UP000317303"/>
    </source>
</evidence>
<accession>A0A660C4D2</accession>
<keyword evidence="3" id="KW-1185">Reference proteome</keyword>
<protein>
    <submittedName>
        <fullName evidence="2">Uncharacterized protein</fullName>
    </submittedName>
</protein>
<proteinExistence type="predicted"/>